<dbReference type="SUPFAM" id="SSF51695">
    <property type="entry name" value="PLC-like phosphodiesterases"/>
    <property type="match status" value="1"/>
</dbReference>
<sequence length="331" mass="35979">MRKRRIAAGVAVVAVALLYVGNADWTTSEPGALPTLLAHRGIAQRYDTAGMQPDTCTATRIVPPVHGYLENTIASMRASIQAGADIVEIDVHPTTDGQFAVFHDWTLDCRTDGQGVTRDHSMAQLKALDIGYGYTADGGKTFPFRGLGVGLMPTLDEVLAAFPRQRFLVNIKSRDPAEGEALARVFNAMTPERRRDFMAYGGDEPMARLRQLAPEVPTLTRSGLKSCLLRYVALGWSGHAPQACRGMLVMVPINVAPWLWGWPGRFQARLRDVGSVPFLIGPYHGEGFSTGIDTPDDMRRVPAGYTGGIWTNEIEAAAHAFKGRSPSASFP</sequence>
<dbReference type="Gene3D" id="3.20.20.190">
    <property type="entry name" value="Phosphatidylinositol (PI) phosphodiesterase"/>
    <property type="match status" value="1"/>
</dbReference>
<evidence type="ECO:0000256" key="1">
    <source>
        <dbReference type="SAM" id="SignalP"/>
    </source>
</evidence>
<dbReference type="PROSITE" id="PS51704">
    <property type="entry name" value="GP_PDE"/>
    <property type="match status" value="1"/>
</dbReference>
<protein>
    <recommendedName>
        <fullName evidence="2">GP-PDE domain-containing protein</fullName>
    </recommendedName>
</protein>
<feature type="domain" description="GP-PDE" evidence="2">
    <location>
        <begin position="50"/>
        <end position="321"/>
    </location>
</feature>
<evidence type="ECO:0000313" key="3">
    <source>
        <dbReference type="EMBL" id="CAB3736372.1"/>
    </source>
</evidence>
<reference evidence="3 4" key="1">
    <citation type="submission" date="2020-04" db="EMBL/GenBank/DDBJ databases">
        <authorList>
            <person name="De Canck E."/>
        </authorList>
    </citation>
    <scope>NUCLEOTIDE SEQUENCE [LARGE SCALE GENOMIC DNA]</scope>
    <source>
        <strain evidence="3 4">LMG 3458</strain>
    </source>
</reference>
<dbReference type="RefSeq" id="WP_175195192.1">
    <property type="nucleotide sequence ID" value="NZ_CADIJO010000027.1"/>
</dbReference>
<dbReference type="GO" id="GO:0008081">
    <property type="term" value="F:phosphoric diester hydrolase activity"/>
    <property type="evidence" value="ECO:0007669"/>
    <property type="project" value="InterPro"/>
</dbReference>
<gene>
    <name evidence="3" type="ORF">LMG3458_05322</name>
</gene>
<evidence type="ECO:0000259" key="2">
    <source>
        <dbReference type="PROSITE" id="PS51704"/>
    </source>
</evidence>
<keyword evidence="1" id="KW-0732">Signal</keyword>
<evidence type="ECO:0000313" key="4">
    <source>
        <dbReference type="Proteomes" id="UP000494111"/>
    </source>
</evidence>
<dbReference type="EMBL" id="CADIJO010000027">
    <property type="protein sequence ID" value="CAB3736372.1"/>
    <property type="molecule type" value="Genomic_DNA"/>
</dbReference>
<organism evidence="3 4">
    <name type="scientific">Achromobacter deleyi</name>
    <dbReference type="NCBI Taxonomy" id="1353891"/>
    <lineage>
        <taxon>Bacteria</taxon>
        <taxon>Pseudomonadati</taxon>
        <taxon>Pseudomonadota</taxon>
        <taxon>Betaproteobacteria</taxon>
        <taxon>Burkholderiales</taxon>
        <taxon>Alcaligenaceae</taxon>
        <taxon>Achromobacter</taxon>
    </lineage>
</organism>
<dbReference type="AlphaFoldDB" id="A0A6S7BMM5"/>
<dbReference type="Proteomes" id="UP000494111">
    <property type="component" value="Unassembled WGS sequence"/>
</dbReference>
<proteinExistence type="predicted"/>
<dbReference type="InterPro" id="IPR017946">
    <property type="entry name" value="PLC-like_Pdiesterase_TIM-brl"/>
</dbReference>
<dbReference type="PANTHER" id="PTHR43805:SF1">
    <property type="entry name" value="GP-PDE DOMAIN-CONTAINING PROTEIN"/>
    <property type="match status" value="1"/>
</dbReference>
<accession>A0A6S7BMM5</accession>
<feature type="signal peptide" evidence="1">
    <location>
        <begin position="1"/>
        <end position="25"/>
    </location>
</feature>
<dbReference type="Pfam" id="PF03009">
    <property type="entry name" value="GDPD"/>
    <property type="match status" value="1"/>
</dbReference>
<dbReference type="PANTHER" id="PTHR43805">
    <property type="entry name" value="GLYCEROPHOSPHORYL DIESTER PHOSPHODIESTERASE"/>
    <property type="match status" value="1"/>
</dbReference>
<name>A0A6S7BMM5_9BURK</name>
<dbReference type="GO" id="GO:0006629">
    <property type="term" value="P:lipid metabolic process"/>
    <property type="evidence" value="ECO:0007669"/>
    <property type="project" value="InterPro"/>
</dbReference>
<feature type="chain" id="PRO_5028934624" description="GP-PDE domain-containing protein" evidence="1">
    <location>
        <begin position="26"/>
        <end position="331"/>
    </location>
</feature>
<dbReference type="InterPro" id="IPR030395">
    <property type="entry name" value="GP_PDE_dom"/>
</dbReference>